<reference evidence="3" key="1">
    <citation type="submission" date="2016-11" db="UniProtKB">
        <authorList>
            <consortium name="WormBaseParasite"/>
        </authorList>
    </citation>
    <scope>IDENTIFICATION</scope>
</reference>
<dbReference type="Proteomes" id="UP000095287">
    <property type="component" value="Unplaced"/>
</dbReference>
<feature type="chain" id="PRO_5009311971" evidence="1">
    <location>
        <begin position="21"/>
        <end position="91"/>
    </location>
</feature>
<keyword evidence="1" id="KW-0732">Signal</keyword>
<evidence type="ECO:0000313" key="3">
    <source>
        <dbReference type="WBParaSite" id="L893_g14600.t1"/>
    </source>
</evidence>
<sequence length="91" mass="10038">MNSKLLRMSLTCLLAEVVGSVIISYHYNGGRGRPSYEYGGAITEDNALVDIQDTTLGNSHDLIMGRKEQLYTSLFLSVSLYLLYSTPPCDS</sequence>
<feature type="signal peptide" evidence="1">
    <location>
        <begin position="1"/>
        <end position="20"/>
    </location>
</feature>
<organism evidence="2 3">
    <name type="scientific">Steinernema glaseri</name>
    <dbReference type="NCBI Taxonomy" id="37863"/>
    <lineage>
        <taxon>Eukaryota</taxon>
        <taxon>Metazoa</taxon>
        <taxon>Ecdysozoa</taxon>
        <taxon>Nematoda</taxon>
        <taxon>Chromadorea</taxon>
        <taxon>Rhabditida</taxon>
        <taxon>Tylenchina</taxon>
        <taxon>Panagrolaimomorpha</taxon>
        <taxon>Strongyloidoidea</taxon>
        <taxon>Steinernematidae</taxon>
        <taxon>Steinernema</taxon>
    </lineage>
</organism>
<dbReference type="AlphaFoldDB" id="A0A1I7YC25"/>
<accession>A0A1I7YC25</accession>
<proteinExistence type="predicted"/>
<dbReference type="WBParaSite" id="L893_g14600.t1">
    <property type="protein sequence ID" value="L893_g14600.t1"/>
    <property type="gene ID" value="L893_g14600"/>
</dbReference>
<evidence type="ECO:0000313" key="2">
    <source>
        <dbReference type="Proteomes" id="UP000095287"/>
    </source>
</evidence>
<name>A0A1I7YC25_9BILA</name>
<keyword evidence="2" id="KW-1185">Reference proteome</keyword>
<evidence type="ECO:0000256" key="1">
    <source>
        <dbReference type="SAM" id="SignalP"/>
    </source>
</evidence>
<protein>
    <submittedName>
        <fullName evidence="3">Secreted protein</fullName>
    </submittedName>
</protein>